<dbReference type="AlphaFoldDB" id="A0A938XVH1"/>
<evidence type="ECO:0000256" key="1">
    <source>
        <dbReference type="SAM" id="MobiDB-lite"/>
    </source>
</evidence>
<reference evidence="2" key="1">
    <citation type="submission" date="2021-01" db="EMBL/GenBank/DDBJ databases">
        <title>Genomic Encyclopedia of Type Strains, Phase IV (KMG-IV): sequencing the most valuable type-strain genomes for metagenomic binning, comparative biology and taxonomic classification.</title>
        <authorList>
            <person name="Goeker M."/>
        </authorList>
    </citation>
    <scope>NUCLEOTIDE SEQUENCE</scope>
    <source>
        <strain evidence="2">DSM 25523</strain>
    </source>
</reference>
<feature type="compositionally biased region" description="Polar residues" evidence="1">
    <location>
        <begin position="48"/>
        <end position="57"/>
    </location>
</feature>
<comment type="caution">
    <text evidence="2">The sequence shown here is derived from an EMBL/GenBank/DDBJ whole genome shotgun (WGS) entry which is preliminary data.</text>
</comment>
<proteinExistence type="predicted"/>
<gene>
    <name evidence="2" type="ORF">JOD01_002499</name>
</gene>
<keyword evidence="3" id="KW-1185">Reference proteome</keyword>
<organism evidence="2 3">
    <name type="scientific">Brevibacillus fulvus</name>
    <dbReference type="NCBI Taxonomy" id="1125967"/>
    <lineage>
        <taxon>Bacteria</taxon>
        <taxon>Bacillati</taxon>
        <taxon>Bacillota</taxon>
        <taxon>Bacilli</taxon>
        <taxon>Bacillales</taxon>
        <taxon>Paenibacillaceae</taxon>
        <taxon>Brevibacillus</taxon>
    </lineage>
</organism>
<sequence>MKKPNDILVISKGKEKLKVSRKAYEVIYSQHEYKVVEDPSGDDEGGSQAVTTDDNPQ</sequence>
<evidence type="ECO:0000313" key="3">
    <source>
        <dbReference type="Proteomes" id="UP000717624"/>
    </source>
</evidence>
<dbReference type="Proteomes" id="UP000717624">
    <property type="component" value="Unassembled WGS sequence"/>
</dbReference>
<feature type="region of interest" description="Disordered" evidence="1">
    <location>
        <begin position="35"/>
        <end position="57"/>
    </location>
</feature>
<dbReference type="RefSeq" id="WP_204518635.1">
    <property type="nucleotide sequence ID" value="NZ_BAABIN010000005.1"/>
</dbReference>
<name>A0A938XVH1_9BACL</name>
<protein>
    <submittedName>
        <fullName evidence="2">Uncharacterized protein</fullName>
    </submittedName>
</protein>
<evidence type="ECO:0000313" key="2">
    <source>
        <dbReference type="EMBL" id="MBM7590887.1"/>
    </source>
</evidence>
<dbReference type="EMBL" id="JAFBEB010000008">
    <property type="protein sequence ID" value="MBM7590887.1"/>
    <property type="molecule type" value="Genomic_DNA"/>
</dbReference>
<accession>A0A938XVH1</accession>